<sequence>MTALEILQSDGQTKKGVVRQYSEADRYRNPTVAADAFIMLAIFMMLGGLIKLFRVPFQVEHWQQYQYPMWSMTVVGLVELIIAAGFVGAF</sequence>
<evidence type="ECO:0000256" key="2">
    <source>
        <dbReference type="ARBA" id="ARBA00022692"/>
    </source>
</evidence>
<organism evidence="6 7">
    <name type="scientific">Desmospora profundinema</name>
    <dbReference type="NCBI Taxonomy" id="1571184"/>
    <lineage>
        <taxon>Bacteria</taxon>
        <taxon>Bacillati</taxon>
        <taxon>Bacillota</taxon>
        <taxon>Bacilli</taxon>
        <taxon>Bacillales</taxon>
        <taxon>Thermoactinomycetaceae</taxon>
        <taxon>Desmospora</taxon>
    </lineage>
</organism>
<evidence type="ECO:0000313" key="7">
    <source>
        <dbReference type="Proteomes" id="UP001185012"/>
    </source>
</evidence>
<dbReference type="Proteomes" id="UP001185012">
    <property type="component" value="Unassembled WGS sequence"/>
</dbReference>
<keyword evidence="7" id="KW-1185">Reference proteome</keyword>
<keyword evidence="2 5" id="KW-0812">Transmembrane</keyword>
<dbReference type="Pfam" id="PF13564">
    <property type="entry name" value="DoxX_2"/>
    <property type="match status" value="1"/>
</dbReference>
<evidence type="ECO:0000256" key="3">
    <source>
        <dbReference type="ARBA" id="ARBA00022989"/>
    </source>
</evidence>
<reference evidence="6 7" key="1">
    <citation type="submission" date="2023-07" db="EMBL/GenBank/DDBJ databases">
        <title>Genomic Encyclopedia of Type Strains, Phase IV (KMG-IV): sequencing the most valuable type-strain genomes for metagenomic binning, comparative biology and taxonomic classification.</title>
        <authorList>
            <person name="Goeker M."/>
        </authorList>
    </citation>
    <scope>NUCLEOTIDE SEQUENCE [LARGE SCALE GENOMIC DNA]</scope>
    <source>
        <strain evidence="6 7">DSM 45903</strain>
    </source>
</reference>
<keyword evidence="3 5" id="KW-1133">Transmembrane helix</keyword>
<evidence type="ECO:0000256" key="1">
    <source>
        <dbReference type="ARBA" id="ARBA00004141"/>
    </source>
</evidence>
<feature type="transmembrane region" description="Helical" evidence="5">
    <location>
        <begin position="69"/>
        <end position="89"/>
    </location>
</feature>
<dbReference type="RefSeq" id="WP_309867127.1">
    <property type="nucleotide sequence ID" value="NZ_JAVDQG010000006.1"/>
</dbReference>
<dbReference type="EMBL" id="JAVDQG010000006">
    <property type="protein sequence ID" value="MDR6226772.1"/>
    <property type="molecule type" value="Genomic_DNA"/>
</dbReference>
<feature type="transmembrane region" description="Helical" evidence="5">
    <location>
        <begin position="36"/>
        <end position="57"/>
    </location>
</feature>
<keyword evidence="4 5" id="KW-0472">Membrane</keyword>
<comment type="caution">
    <text evidence="6">The sequence shown here is derived from an EMBL/GenBank/DDBJ whole genome shotgun (WGS) entry which is preliminary data.</text>
</comment>
<evidence type="ECO:0000256" key="5">
    <source>
        <dbReference type="SAM" id="Phobius"/>
    </source>
</evidence>
<gene>
    <name evidence="6" type="ORF">JOE21_002782</name>
</gene>
<comment type="subcellular location">
    <subcellularLocation>
        <location evidence="1">Membrane</location>
        <topology evidence="1">Multi-pass membrane protein</topology>
    </subcellularLocation>
</comment>
<evidence type="ECO:0000256" key="4">
    <source>
        <dbReference type="ARBA" id="ARBA00023136"/>
    </source>
</evidence>
<dbReference type="InterPro" id="IPR032808">
    <property type="entry name" value="DoxX"/>
</dbReference>
<name>A0ABU1IPP7_9BACL</name>
<evidence type="ECO:0000313" key="6">
    <source>
        <dbReference type="EMBL" id="MDR6226772.1"/>
    </source>
</evidence>
<accession>A0ABU1IPP7</accession>
<protein>
    <submittedName>
        <fullName evidence="6">Membrane protein</fullName>
    </submittedName>
</protein>
<proteinExistence type="predicted"/>